<proteinExistence type="predicted"/>
<dbReference type="EMBL" id="CAWUPB010000131">
    <property type="protein sequence ID" value="CAK7323752.1"/>
    <property type="molecule type" value="Genomic_DNA"/>
</dbReference>
<feature type="region of interest" description="Disordered" evidence="1">
    <location>
        <begin position="61"/>
        <end position="95"/>
    </location>
</feature>
<accession>A0AAV1QT93</accession>
<feature type="compositionally biased region" description="Basic and acidic residues" evidence="1">
    <location>
        <begin position="66"/>
        <end position="95"/>
    </location>
</feature>
<feature type="region of interest" description="Disordered" evidence="1">
    <location>
        <begin position="1"/>
        <end position="27"/>
    </location>
</feature>
<dbReference type="AlphaFoldDB" id="A0AAV1QT93"/>
<keyword evidence="3" id="KW-1185">Reference proteome</keyword>
<organism evidence="2 3">
    <name type="scientific">Dovyalis caffra</name>
    <dbReference type="NCBI Taxonomy" id="77055"/>
    <lineage>
        <taxon>Eukaryota</taxon>
        <taxon>Viridiplantae</taxon>
        <taxon>Streptophyta</taxon>
        <taxon>Embryophyta</taxon>
        <taxon>Tracheophyta</taxon>
        <taxon>Spermatophyta</taxon>
        <taxon>Magnoliopsida</taxon>
        <taxon>eudicotyledons</taxon>
        <taxon>Gunneridae</taxon>
        <taxon>Pentapetalae</taxon>
        <taxon>rosids</taxon>
        <taxon>fabids</taxon>
        <taxon>Malpighiales</taxon>
        <taxon>Salicaceae</taxon>
        <taxon>Flacourtieae</taxon>
        <taxon>Dovyalis</taxon>
    </lineage>
</organism>
<dbReference type="Proteomes" id="UP001314170">
    <property type="component" value="Unassembled WGS sequence"/>
</dbReference>
<evidence type="ECO:0000313" key="2">
    <source>
        <dbReference type="EMBL" id="CAK7323752.1"/>
    </source>
</evidence>
<protein>
    <submittedName>
        <fullName evidence="2">Uncharacterized protein</fullName>
    </submittedName>
</protein>
<evidence type="ECO:0000313" key="3">
    <source>
        <dbReference type="Proteomes" id="UP001314170"/>
    </source>
</evidence>
<gene>
    <name evidence="2" type="ORF">DCAF_LOCUS1382</name>
</gene>
<name>A0AAV1QT93_9ROSI</name>
<reference evidence="2 3" key="1">
    <citation type="submission" date="2024-01" db="EMBL/GenBank/DDBJ databases">
        <authorList>
            <person name="Waweru B."/>
        </authorList>
    </citation>
    <scope>NUCLEOTIDE SEQUENCE [LARGE SCALE GENOMIC DNA]</scope>
</reference>
<comment type="caution">
    <text evidence="2">The sequence shown here is derived from an EMBL/GenBank/DDBJ whole genome shotgun (WGS) entry which is preliminary data.</text>
</comment>
<sequence length="95" mass="11036">MISSALKSPTLEKDDKGRSSKFIPKKYGNKKVKNNAVNVDRTRDLQIFSLTLSQLSYPRTDASAPFRERRTCGRKPERCQRENDKKFRETLKTID</sequence>
<dbReference type="AntiFam" id="ANF00012">
    <property type="entry name" value="tRNA translation"/>
</dbReference>
<evidence type="ECO:0000256" key="1">
    <source>
        <dbReference type="SAM" id="MobiDB-lite"/>
    </source>
</evidence>